<dbReference type="PROSITE" id="PS51352">
    <property type="entry name" value="THIOREDOXIN_2"/>
    <property type="match status" value="1"/>
</dbReference>
<evidence type="ECO:0000256" key="1">
    <source>
        <dbReference type="ARBA" id="ARBA00010996"/>
    </source>
</evidence>
<evidence type="ECO:0000313" key="6">
    <source>
        <dbReference type="Proteomes" id="UP001595932"/>
    </source>
</evidence>
<keyword evidence="6" id="KW-1185">Reference proteome</keyword>
<accession>A0ABV9M8P1</accession>
<feature type="chain" id="PRO_5045298731" evidence="3">
    <location>
        <begin position="22"/>
        <end position="196"/>
    </location>
</feature>
<dbReference type="CDD" id="cd02968">
    <property type="entry name" value="SCO"/>
    <property type="match status" value="1"/>
</dbReference>
<evidence type="ECO:0000313" key="5">
    <source>
        <dbReference type="EMBL" id="MFC4711548.1"/>
    </source>
</evidence>
<keyword evidence="2" id="KW-0186">Copper</keyword>
<comment type="similarity">
    <text evidence="1">Belongs to the SCO1/2 family.</text>
</comment>
<dbReference type="InterPro" id="IPR013766">
    <property type="entry name" value="Thioredoxin_domain"/>
</dbReference>
<dbReference type="PANTHER" id="PTHR12151">
    <property type="entry name" value="ELECTRON TRANSPORT PROTIN SCO1/SENC FAMILY MEMBER"/>
    <property type="match status" value="1"/>
</dbReference>
<feature type="signal peptide" evidence="3">
    <location>
        <begin position="1"/>
        <end position="21"/>
    </location>
</feature>
<name>A0ABV9M8P1_9BACL</name>
<dbReference type="InterPro" id="IPR003782">
    <property type="entry name" value="SCO1/SenC"/>
</dbReference>
<dbReference type="InterPro" id="IPR036249">
    <property type="entry name" value="Thioredoxin-like_sf"/>
</dbReference>
<sequence length="196" mass="21839">MRAQTYLLLSFLLIGAVFLSACGQGVDNPLNWETEEFSFTDHNNEEFGSSDLEGKVWLADFVFTNCTTVCLPMMANMKGVQEELQSQGLDVEIVSFSVDPTVDTPEALKSYAQSFDVDLSRWHLLTGYSQQQIADFALENFKAIAQKPENESQVIHGTSFYLVNHEGVIMKDYDGLNPPVDDIVRDAAILLEEAEG</sequence>
<evidence type="ECO:0000259" key="4">
    <source>
        <dbReference type="PROSITE" id="PS51352"/>
    </source>
</evidence>
<protein>
    <submittedName>
        <fullName evidence="5">SCO family protein</fullName>
    </submittedName>
</protein>
<dbReference type="Pfam" id="PF02630">
    <property type="entry name" value="SCO1-SenC"/>
    <property type="match status" value="1"/>
</dbReference>
<evidence type="ECO:0000256" key="2">
    <source>
        <dbReference type="ARBA" id="ARBA00023008"/>
    </source>
</evidence>
<dbReference type="PANTHER" id="PTHR12151:SF25">
    <property type="entry name" value="LINALOOL DEHYDRATASE_ISOMERASE DOMAIN-CONTAINING PROTEIN"/>
    <property type="match status" value="1"/>
</dbReference>
<organism evidence="5 6">
    <name type="scientific">Planococcus dechangensis</name>
    <dbReference type="NCBI Taxonomy" id="1176255"/>
    <lineage>
        <taxon>Bacteria</taxon>
        <taxon>Bacillati</taxon>
        <taxon>Bacillota</taxon>
        <taxon>Bacilli</taxon>
        <taxon>Bacillales</taxon>
        <taxon>Caryophanaceae</taxon>
        <taxon>Planococcus</taxon>
    </lineage>
</organism>
<evidence type="ECO:0000256" key="3">
    <source>
        <dbReference type="SAM" id="SignalP"/>
    </source>
</evidence>
<dbReference type="Gene3D" id="3.40.30.10">
    <property type="entry name" value="Glutaredoxin"/>
    <property type="match status" value="1"/>
</dbReference>
<dbReference type="SUPFAM" id="SSF52833">
    <property type="entry name" value="Thioredoxin-like"/>
    <property type="match status" value="1"/>
</dbReference>
<comment type="caution">
    <text evidence="5">The sequence shown here is derived from an EMBL/GenBank/DDBJ whole genome shotgun (WGS) entry which is preliminary data.</text>
</comment>
<reference evidence="6" key="1">
    <citation type="journal article" date="2019" name="Int. J. Syst. Evol. Microbiol.">
        <title>The Global Catalogue of Microorganisms (GCM) 10K type strain sequencing project: providing services to taxonomists for standard genome sequencing and annotation.</title>
        <authorList>
            <consortium name="The Broad Institute Genomics Platform"/>
            <consortium name="The Broad Institute Genome Sequencing Center for Infectious Disease"/>
            <person name="Wu L."/>
            <person name="Ma J."/>
        </authorList>
    </citation>
    <scope>NUCLEOTIDE SEQUENCE [LARGE SCALE GENOMIC DNA]</scope>
    <source>
        <strain evidence="6">CGMCC 1.12151</strain>
    </source>
</reference>
<gene>
    <name evidence="5" type="ORF">ACFO5U_01675</name>
</gene>
<feature type="domain" description="Thioredoxin" evidence="4">
    <location>
        <begin position="12"/>
        <end position="192"/>
    </location>
</feature>
<keyword evidence="3" id="KW-0732">Signal</keyword>
<proteinExistence type="inferred from homology"/>
<dbReference type="EMBL" id="JBHSGL010000002">
    <property type="protein sequence ID" value="MFC4711548.1"/>
    <property type="molecule type" value="Genomic_DNA"/>
</dbReference>
<dbReference type="PROSITE" id="PS51257">
    <property type="entry name" value="PROKAR_LIPOPROTEIN"/>
    <property type="match status" value="1"/>
</dbReference>
<dbReference type="RefSeq" id="WP_377276111.1">
    <property type="nucleotide sequence ID" value="NZ_JBHSGL010000002.1"/>
</dbReference>
<dbReference type="Proteomes" id="UP001595932">
    <property type="component" value="Unassembled WGS sequence"/>
</dbReference>